<evidence type="ECO:0000313" key="1">
    <source>
        <dbReference type="EMBL" id="CAB0016840.1"/>
    </source>
</evidence>
<sequence>MKYGKFQICNQHVQKLISQGNRYRNIMLAFTNFINFPYQPRLVFPRLPGPASPAFGFAFSRQVAADGLVFREERAESRTRRDAERLFAHKIKHDQRIQHDNLPELSRNGGFPSEFPTRFAGTIRSVISPVRANTSWIRRE</sequence>
<gene>
    <name evidence="1" type="ORF">NTEN_LOCUS20967</name>
</gene>
<feature type="non-terminal residue" evidence="1">
    <location>
        <position position="140"/>
    </location>
</feature>
<protein>
    <submittedName>
        <fullName evidence="1">Uncharacterized protein</fullName>
    </submittedName>
</protein>
<evidence type="ECO:0000313" key="2">
    <source>
        <dbReference type="Proteomes" id="UP000479000"/>
    </source>
</evidence>
<dbReference type="EMBL" id="CADCXU010030610">
    <property type="protein sequence ID" value="CAB0016840.1"/>
    <property type="molecule type" value="Genomic_DNA"/>
</dbReference>
<organism evidence="1 2">
    <name type="scientific">Nesidiocoris tenuis</name>
    <dbReference type="NCBI Taxonomy" id="355587"/>
    <lineage>
        <taxon>Eukaryota</taxon>
        <taxon>Metazoa</taxon>
        <taxon>Ecdysozoa</taxon>
        <taxon>Arthropoda</taxon>
        <taxon>Hexapoda</taxon>
        <taxon>Insecta</taxon>
        <taxon>Pterygota</taxon>
        <taxon>Neoptera</taxon>
        <taxon>Paraneoptera</taxon>
        <taxon>Hemiptera</taxon>
        <taxon>Heteroptera</taxon>
        <taxon>Panheteroptera</taxon>
        <taxon>Cimicomorpha</taxon>
        <taxon>Miridae</taxon>
        <taxon>Dicyphina</taxon>
        <taxon>Nesidiocoris</taxon>
    </lineage>
</organism>
<reference evidence="1 2" key="1">
    <citation type="submission" date="2020-02" db="EMBL/GenBank/DDBJ databases">
        <authorList>
            <person name="Ferguson B K."/>
        </authorList>
    </citation>
    <scope>NUCLEOTIDE SEQUENCE [LARGE SCALE GENOMIC DNA]</scope>
</reference>
<accession>A0A6H5HJ88</accession>
<dbReference type="AlphaFoldDB" id="A0A6H5HJ88"/>
<dbReference type="Proteomes" id="UP000479000">
    <property type="component" value="Unassembled WGS sequence"/>
</dbReference>
<proteinExistence type="predicted"/>
<name>A0A6H5HJ88_9HEMI</name>
<keyword evidence="2" id="KW-1185">Reference proteome</keyword>